<dbReference type="PIRSF" id="PIRSF002849">
    <property type="entry name" value="AAA_ATPase_chaperone_MoxR_prd"/>
    <property type="match status" value="1"/>
</dbReference>
<gene>
    <name evidence="2" type="ORF">ACFSB2_06995</name>
</gene>
<evidence type="ECO:0000313" key="3">
    <source>
        <dbReference type="Proteomes" id="UP001597079"/>
    </source>
</evidence>
<dbReference type="SMART" id="SM00382">
    <property type="entry name" value="AAA"/>
    <property type="match status" value="1"/>
</dbReference>
<dbReference type="InterPro" id="IPR003593">
    <property type="entry name" value="AAA+_ATPase"/>
</dbReference>
<reference evidence="3" key="1">
    <citation type="journal article" date="2019" name="Int. J. Syst. Evol. Microbiol.">
        <title>The Global Catalogue of Microorganisms (GCM) 10K type strain sequencing project: providing services to taxonomists for standard genome sequencing and annotation.</title>
        <authorList>
            <consortium name="The Broad Institute Genomics Platform"/>
            <consortium name="The Broad Institute Genome Sequencing Center for Infectious Disease"/>
            <person name="Wu L."/>
            <person name="Ma J."/>
        </authorList>
    </citation>
    <scope>NUCLEOTIDE SEQUENCE [LARGE SCALE GENOMIC DNA]</scope>
    <source>
        <strain evidence="3">CGMCC 1.12286</strain>
    </source>
</reference>
<dbReference type="CDD" id="cd00009">
    <property type="entry name" value="AAA"/>
    <property type="match status" value="1"/>
</dbReference>
<dbReference type="EMBL" id="JBHUCX010000020">
    <property type="protein sequence ID" value="MFD1674452.1"/>
    <property type="molecule type" value="Genomic_DNA"/>
</dbReference>
<sequence length="320" mass="35342">MTNDQIFQDLTNEVHKQVIGQDKPLRLITAALFASGHVLLEDVPGVGKTTLAKTLAEALRLDFRRVQATPDLLPQDLLGALIYRPQTGDFELRRGPIFTQILLFDEINRATPRTAAALLEAMAENQVSIDGNTDPLNPPFFVMATQNPLESQGVFPLPEAQLDRFLIKVTLGYPTWDEEQSIIRRFRTPQTAQIQPSQPVLDASDILQIQQACRDITVHPDVESYILTIVRTTRTKAEFLMGASPRATLALTAMAQALAFIDGRNYVLPDDVKEAMIPVLGHRVQIAPEQRALGKTEAAMLAALLEEVSVPTEITDSVSN</sequence>
<dbReference type="PANTHER" id="PTHR42759:SF5">
    <property type="entry name" value="METHANOL DEHYDROGENASE REGULATOR"/>
    <property type="match status" value="1"/>
</dbReference>
<dbReference type="Gene3D" id="1.10.8.80">
    <property type="entry name" value="Magnesium chelatase subunit I, C-Terminal domain"/>
    <property type="match status" value="1"/>
</dbReference>
<proteinExistence type="predicted"/>
<feature type="domain" description="AAA+ ATPase" evidence="1">
    <location>
        <begin position="34"/>
        <end position="175"/>
    </location>
</feature>
<keyword evidence="3" id="KW-1185">Reference proteome</keyword>
<evidence type="ECO:0000313" key="2">
    <source>
        <dbReference type="EMBL" id="MFD1674452.1"/>
    </source>
</evidence>
<organism evidence="2 3">
    <name type="scientific">Alicyclobacillus fodiniaquatilis</name>
    <dbReference type="NCBI Taxonomy" id="1661150"/>
    <lineage>
        <taxon>Bacteria</taxon>
        <taxon>Bacillati</taxon>
        <taxon>Bacillota</taxon>
        <taxon>Bacilli</taxon>
        <taxon>Bacillales</taxon>
        <taxon>Alicyclobacillaceae</taxon>
        <taxon>Alicyclobacillus</taxon>
    </lineage>
</organism>
<dbReference type="SUPFAM" id="SSF52540">
    <property type="entry name" value="P-loop containing nucleoside triphosphate hydrolases"/>
    <property type="match status" value="1"/>
</dbReference>
<dbReference type="RefSeq" id="WP_377942319.1">
    <property type="nucleotide sequence ID" value="NZ_JBHUCX010000020.1"/>
</dbReference>
<comment type="caution">
    <text evidence="2">The sequence shown here is derived from an EMBL/GenBank/DDBJ whole genome shotgun (WGS) entry which is preliminary data.</text>
</comment>
<dbReference type="PANTHER" id="PTHR42759">
    <property type="entry name" value="MOXR FAMILY PROTEIN"/>
    <property type="match status" value="1"/>
</dbReference>
<dbReference type="InterPro" id="IPR011703">
    <property type="entry name" value="ATPase_AAA-3"/>
</dbReference>
<evidence type="ECO:0000259" key="1">
    <source>
        <dbReference type="SMART" id="SM00382"/>
    </source>
</evidence>
<dbReference type="Pfam" id="PF17863">
    <property type="entry name" value="AAA_lid_2"/>
    <property type="match status" value="1"/>
</dbReference>
<name>A0ABW4JHB1_9BACL</name>
<accession>A0ABW4JHB1</accession>
<protein>
    <submittedName>
        <fullName evidence="2">AAA family ATPase</fullName>
    </submittedName>
</protein>
<dbReference type="InterPro" id="IPR041628">
    <property type="entry name" value="ChlI/MoxR_AAA_lid"/>
</dbReference>
<dbReference type="InterPro" id="IPR050764">
    <property type="entry name" value="CbbQ/NirQ/NorQ/GpvN"/>
</dbReference>
<dbReference type="Pfam" id="PF07726">
    <property type="entry name" value="AAA_3"/>
    <property type="match status" value="1"/>
</dbReference>
<dbReference type="Gene3D" id="3.40.50.300">
    <property type="entry name" value="P-loop containing nucleotide triphosphate hydrolases"/>
    <property type="match status" value="1"/>
</dbReference>
<dbReference type="InterPro" id="IPR027417">
    <property type="entry name" value="P-loop_NTPase"/>
</dbReference>
<dbReference type="Proteomes" id="UP001597079">
    <property type="component" value="Unassembled WGS sequence"/>
</dbReference>